<comment type="caution">
    <text evidence="1">The sequence shown here is derived from an EMBL/GenBank/DDBJ whole genome shotgun (WGS) entry which is preliminary data.</text>
</comment>
<evidence type="ECO:0000313" key="2">
    <source>
        <dbReference type="Proteomes" id="UP000308230"/>
    </source>
</evidence>
<dbReference type="Proteomes" id="UP000308230">
    <property type="component" value="Unassembled WGS sequence"/>
</dbReference>
<accession>A0A5R9F7C5</accession>
<gene>
    <name evidence="1" type="ORF">FCL54_10325</name>
</gene>
<dbReference type="OrthoDB" id="9776689at2"/>
<reference evidence="1 2" key="1">
    <citation type="submission" date="2019-04" db="EMBL/GenBank/DDBJ databases">
        <title>Bacillus caeni sp. nov., a bacterium isolated from mangrove sediment.</title>
        <authorList>
            <person name="Huang H."/>
            <person name="Mo K."/>
            <person name="Hu Y."/>
        </authorList>
    </citation>
    <scope>NUCLEOTIDE SEQUENCE [LARGE SCALE GENOMIC DNA]</scope>
    <source>
        <strain evidence="1 2">HB172195</strain>
    </source>
</reference>
<dbReference type="EMBL" id="SWLG01000006">
    <property type="protein sequence ID" value="TLS37528.1"/>
    <property type="molecule type" value="Genomic_DNA"/>
</dbReference>
<dbReference type="RefSeq" id="WP_138126036.1">
    <property type="nucleotide sequence ID" value="NZ_SWLG01000006.1"/>
</dbReference>
<name>A0A5R9F7C5_9BACL</name>
<sequence>MNNQWEGIKLTTVLKKNEKYRGLTFHQYYLLLPGSPVVCHYVVVEQRSPEIFLFKDWYMDGFFKPDQRMSNSWLETVNEAGRSLKVHGGKGEVELDATKGFTIGSDTKPDILQIVTDQDDAALGTYVNKQVIQISVGRKINLAPRDIVSLPPVFFVFNEKAFPIDTLKDLASIRF</sequence>
<evidence type="ECO:0000313" key="1">
    <source>
        <dbReference type="EMBL" id="TLS37528.1"/>
    </source>
</evidence>
<keyword evidence="2" id="KW-1185">Reference proteome</keyword>
<organism evidence="1 2">
    <name type="scientific">Exobacillus caeni</name>
    <dbReference type="NCBI Taxonomy" id="2574798"/>
    <lineage>
        <taxon>Bacteria</taxon>
        <taxon>Bacillati</taxon>
        <taxon>Bacillota</taxon>
        <taxon>Bacilli</taxon>
        <taxon>Bacillales</taxon>
        <taxon>Guptibacillaceae</taxon>
        <taxon>Exobacillus</taxon>
    </lineage>
</organism>
<dbReference type="AlphaFoldDB" id="A0A5R9F7C5"/>
<proteinExistence type="predicted"/>
<protein>
    <submittedName>
        <fullName evidence="1">Uncharacterized protein</fullName>
    </submittedName>
</protein>